<organism evidence="2 3">
    <name type="scientific">Spongiactinospora rosea</name>
    <dbReference type="NCBI Taxonomy" id="2248750"/>
    <lineage>
        <taxon>Bacteria</taxon>
        <taxon>Bacillati</taxon>
        <taxon>Actinomycetota</taxon>
        <taxon>Actinomycetes</taxon>
        <taxon>Streptosporangiales</taxon>
        <taxon>Streptosporangiaceae</taxon>
        <taxon>Spongiactinospora</taxon>
    </lineage>
</organism>
<evidence type="ECO:0000259" key="1">
    <source>
        <dbReference type="Pfam" id="PF14200"/>
    </source>
</evidence>
<keyword evidence="3" id="KW-1185">Reference proteome</keyword>
<gene>
    <name evidence="2" type="ORF">DP939_14080</name>
</gene>
<sequence>MPLMMLQLRGDAGSTTRVIANANSLYCPTPVSTGTIGSKLMQRSCDPDVPWGSWNFDGPYTYGGVTYYRLVNYANQMCMAVDAGTLNPGPHIIQWPCGTWADHYWRFVHVSGEIYRIINRNSGQCLAIDSGSTAWGAAVIQWPCGSWPDHFWRVWGGIPAA</sequence>
<dbReference type="Pfam" id="PF14200">
    <property type="entry name" value="RicinB_lectin_2"/>
    <property type="match status" value="1"/>
</dbReference>
<accession>A0A366M319</accession>
<evidence type="ECO:0000313" key="2">
    <source>
        <dbReference type="EMBL" id="RBQ19832.1"/>
    </source>
</evidence>
<dbReference type="Proteomes" id="UP000253303">
    <property type="component" value="Unassembled WGS sequence"/>
</dbReference>
<evidence type="ECO:0000313" key="3">
    <source>
        <dbReference type="Proteomes" id="UP000253303"/>
    </source>
</evidence>
<dbReference type="CDD" id="cd00161">
    <property type="entry name" value="beta-trefoil_Ricin-like"/>
    <property type="match status" value="1"/>
</dbReference>
<dbReference type="InterPro" id="IPR035992">
    <property type="entry name" value="Ricin_B-like_lectins"/>
</dbReference>
<dbReference type="InterPro" id="IPR000772">
    <property type="entry name" value="Ricin_B_lectin"/>
</dbReference>
<comment type="caution">
    <text evidence="2">The sequence shown here is derived from an EMBL/GenBank/DDBJ whole genome shotgun (WGS) entry which is preliminary data.</text>
</comment>
<dbReference type="SUPFAM" id="SSF50370">
    <property type="entry name" value="Ricin B-like lectins"/>
    <property type="match status" value="1"/>
</dbReference>
<dbReference type="Gene3D" id="2.80.10.50">
    <property type="match status" value="1"/>
</dbReference>
<reference evidence="2 3" key="1">
    <citation type="submission" date="2018-06" db="EMBL/GenBank/DDBJ databases">
        <title>Sphaerisporangium craniellae sp. nov., isolated from a marine sponge in the South China Sea.</title>
        <authorList>
            <person name="Li L."/>
        </authorList>
    </citation>
    <scope>NUCLEOTIDE SEQUENCE [LARGE SCALE GENOMIC DNA]</scope>
    <source>
        <strain evidence="2 3">LHW63015</strain>
    </source>
</reference>
<dbReference type="PROSITE" id="PS50231">
    <property type="entry name" value="RICIN_B_LECTIN"/>
    <property type="match status" value="1"/>
</dbReference>
<dbReference type="AlphaFoldDB" id="A0A366M319"/>
<feature type="domain" description="Ricin B lectin" evidence="1">
    <location>
        <begin position="53"/>
        <end position="142"/>
    </location>
</feature>
<dbReference type="EMBL" id="QMEY01000004">
    <property type="protein sequence ID" value="RBQ19832.1"/>
    <property type="molecule type" value="Genomic_DNA"/>
</dbReference>
<proteinExistence type="predicted"/>
<protein>
    <recommendedName>
        <fullName evidence="1">Ricin B lectin domain-containing protein</fullName>
    </recommendedName>
</protein>
<name>A0A366M319_9ACTN</name>